<sequence length="76" mass="8616">MKDNERRIKKIGDGLGIAIPNELLDALGLQRGDTLTFQQVDDTIVMKKSRVPSEMAIDFSEALHYFIDAYSETNRD</sequence>
<dbReference type="GO" id="GO:0003677">
    <property type="term" value="F:DNA binding"/>
    <property type="evidence" value="ECO:0007669"/>
    <property type="project" value="UniProtKB-KW"/>
</dbReference>
<accession>A0ABU6MF65</accession>
<evidence type="ECO:0000259" key="1">
    <source>
        <dbReference type="SMART" id="SM00966"/>
    </source>
</evidence>
<dbReference type="Pfam" id="PF04014">
    <property type="entry name" value="MazE_antitoxin"/>
    <property type="match status" value="1"/>
</dbReference>
<dbReference type="EMBL" id="JARMAB010000012">
    <property type="protein sequence ID" value="MED1203314.1"/>
    <property type="molecule type" value="Genomic_DNA"/>
</dbReference>
<organism evidence="2 3">
    <name type="scientific">Heyndrickxia acidicola</name>
    <dbReference type="NCBI Taxonomy" id="209389"/>
    <lineage>
        <taxon>Bacteria</taxon>
        <taxon>Bacillati</taxon>
        <taxon>Bacillota</taxon>
        <taxon>Bacilli</taxon>
        <taxon>Bacillales</taxon>
        <taxon>Bacillaceae</taxon>
        <taxon>Heyndrickxia</taxon>
    </lineage>
</organism>
<dbReference type="SUPFAM" id="SSF89447">
    <property type="entry name" value="AbrB/MazE/MraZ-like"/>
    <property type="match status" value="1"/>
</dbReference>
<dbReference type="SMART" id="SM00966">
    <property type="entry name" value="SpoVT_AbrB"/>
    <property type="match status" value="1"/>
</dbReference>
<evidence type="ECO:0000313" key="2">
    <source>
        <dbReference type="EMBL" id="MED1203314.1"/>
    </source>
</evidence>
<gene>
    <name evidence="2" type="ORF">P4T90_09505</name>
</gene>
<keyword evidence="2" id="KW-0238">DNA-binding</keyword>
<protein>
    <submittedName>
        <fullName evidence="2">AbrB/MazE/SpoVT family DNA-binding domain-containing protein</fullName>
    </submittedName>
</protein>
<dbReference type="Proteomes" id="UP001341444">
    <property type="component" value="Unassembled WGS sequence"/>
</dbReference>
<reference evidence="2 3" key="1">
    <citation type="submission" date="2023-03" db="EMBL/GenBank/DDBJ databases">
        <title>Bacillus Genome Sequencing.</title>
        <authorList>
            <person name="Dunlap C."/>
        </authorList>
    </citation>
    <scope>NUCLEOTIDE SEQUENCE [LARGE SCALE GENOMIC DNA]</scope>
    <source>
        <strain evidence="2 3">B-23453</strain>
    </source>
</reference>
<dbReference type="RefSeq" id="WP_066269075.1">
    <property type="nucleotide sequence ID" value="NZ_JARMAB010000012.1"/>
</dbReference>
<evidence type="ECO:0000313" key="3">
    <source>
        <dbReference type="Proteomes" id="UP001341444"/>
    </source>
</evidence>
<dbReference type="Gene3D" id="2.10.260.10">
    <property type="match status" value="1"/>
</dbReference>
<keyword evidence="3" id="KW-1185">Reference proteome</keyword>
<dbReference type="InterPro" id="IPR007159">
    <property type="entry name" value="SpoVT-AbrB_dom"/>
</dbReference>
<feature type="domain" description="SpoVT-AbrB" evidence="1">
    <location>
        <begin position="9"/>
        <end position="54"/>
    </location>
</feature>
<comment type="caution">
    <text evidence="2">The sequence shown here is derived from an EMBL/GenBank/DDBJ whole genome shotgun (WGS) entry which is preliminary data.</text>
</comment>
<name>A0ABU6MF65_9BACI</name>
<proteinExistence type="predicted"/>
<dbReference type="InterPro" id="IPR037914">
    <property type="entry name" value="SpoVT-AbrB_sf"/>
</dbReference>